<sequence>MIYNFNAIDDSSSEEEDQQQDIAMTEEDKKRNEIQKLQKIRDEKRKQLLQMSKQGENEDIEHQNKIKELSKNALKLSKTVSEQKKAADELEKKLATIPIDPEVEQQKPLSEQQAQNEAIRNLRLQIDSLKVEISKSKRALALEGGNKNRAVQIKKLRQQMAEIQIPEEDPNALPTKSAGAQFDIPELKADIAKLSGEQSRLDLKLKGLRARVKNLNPTELKAQIKEKLKQSQSFDERIDKLKPKPDSPDQKKPKQYKLHITQQSRLSVMIHGLHHELIERQKEINHNKTPQGEIGITREIERMQKRLHLLESSMSCCI</sequence>
<feature type="region of interest" description="Disordered" evidence="1">
    <location>
        <begin position="1"/>
        <end position="64"/>
    </location>
</feature>
<reference evidence="2" key="1">
    <citation type="submission" date="2006-10" db="EMBL/GenBank/DDBJ databases">
        <authorList>
            <person name="Amadeo P."/>
            <person name="Zhao Q."/>
            <person name="Wortman J."/>
            <person name="Fraser-Liggett C."/>
            <person name="Carlton J."/>
        </authorList>
    </citation>
    <scope>NUCLEOTIDE SEQUENCE</scope>
    <source>
        <strain evidence="2">G3</strain>
    </source>
</reference>
<evidence type="ECO:0000313" key="3">
    <source>
        <dbReference type="Proteomes" id="UP000001542"/>
    </source>
</evidence>
<dbReference type="EMBL" id="DS113480">
    <property type="protein sequence ID" value="EAY04263.1"/>
    <property type="molecule type" value="Genomic_DNA"/>
</dbReference>
<feature type="compositionally biased region" description="Basic and acidic residues" evidence="1">
    <location>
        <begin position="26"/>
        <end position="46"/>
    </location>
</feature>
<protein>
    <submittedName>
        <fullName evidence="2">Uncharacterized protein</fullName>
    </submittedName>
</protein>
<dbReference type="VEuPathDB" id="TrichDB:TVAGG3_0181940"/>
<dbReference type="Proteomes" id="UP000001542">
    <property type="component" value="Unassembled WGS sequence"/>
</dbReference>
<organism evidence="2 3">
    <name type="scientific">Trichomonas vaginalis (strain ATCC PRA-98 / G3)</name>
    <dbReference type="NCBI Taxonomy" id="412133"/>
    <lineage>
        <taxon>Eukaryota</taxon>
        <taxon>Metamonada</taxon>
        <taxon>Parabasalia</taxon>
        <taxon>Trichomonadida</taxon>
        <taxon>Trichomonadidae</taxon>
        <taxon>Trichomonas</taxon>
    </lineage>
</organism>
<dbReference type="OrthoDB" id="10265462at2759"/>
<proteinExistence type="predicted"/>
<dbReference type="AlphaFoldDB" id="A2EST7"/>
<evidence type="ECO:0000313" key="2">
    <source>
        <dbReference type="EMBL" id="EAY04263.1"/>
    </source>
</evidence>
<dbReference type="KEGG" id="tva:4762116"/>
<gene>
    <name evidence="2" type="ORF">TVAG_390330</name>
</gene>
<dbReference type="VEuPathDB" id="TrichDB:TVAG_390330"/>
<dbReference type="InParanoid" id="A2EST7"/>
<dbReference type="SMR" id="A2EST7"/>
<feature type="region of interest" description="Disordered" evidence="1">
    <location>
        <begin position="231"/>
        <end position="255"/>
    </location>
</feature>
<dbReference type="RefSeq" id="XP_001316486.1">
    <property type="nucleotide sequence ID" value="XM_001316451.1"/>
</dbReference>
<accession>A2EST7</accession>
<feature type="compositionally biased region" description="Basic and acidic residues" evidence="1">
    <location>
        <begin position="231"/>
        <end position="252"/>
    </location>
</feature>
<keyword evidence="3" id="KW-1185">Reference proteome</keyword>
<name>A2EST7_TRIV3</name>
<reference evidence="2" key="2">
    <citation type="journal article" date="2007" name="Science">
        <title>Draft genome sequence of the sexually transmitted pathogen Trichomonas vaginalis.</title>
        <authorList>
            <person name="Carlton J.M."/>
            <person name="Hirt R.P."/>
            <person name="Silva J.C."/>
            <person name="Delcher A.L."/>
            <person name="Schatz M."/>
            <person name="Zhao Q."/>
            <person name="Wortman J.R."/>
            <person name="Bidwell S.L."/>
            <person name="Alsmark U.C.M."/>
            <person name="Besteiro S."/>
            <person name="Sicheritz-Ponten T."/>
            <person name="Noel C.J."/>
            <person name="Dacks J.B."/>
            <person name="Foster P.G."/>
            <person name="Simillion C."/>
            <person name="Van de Peer Y."/>
            <person name="Miranda-Saavedra D."/>
            <person name="Barton G.J."/>
            <person name="Westrop G.D."/>
            <person name="Mueller S."/>
            <person name="Dessi D."/>
            <person name="Fiori P.L."/>
            <person name="Ren Q."/>
            <person name="Paulsen I."/>
            <person name="Zhang H."/>
            <person name="Bastida-Corcuera F.D."/>
            <person name="Simoes-Barbosa A."/>
            <person name="Brown M.T."/>
            <person name="Hayes R.D."/>
            <person name="Mukherjee M."/>
            <person name="Okumura C.Y."/>
            <person name="Schneider R."/>
            <person name="Smith A.J."/>
            <person name="Vanacova S."/>
            <person name="Villalvazo M."/>
            <person name="Haas B.J."/>
            <person name="Pertea M."/>
            <person name="Feldblyum T.V."/>
            <person name="Utterback T.R."/>
            <person name="Shu C.L."/>
            <person name="Osoegawa K."/>
            <person name="de Jong P.J."/>
            <person name="Hrdy I."/>
            <person name="Horvathova L."/>
            <person name="Zubacova Z."/>
            <person name="Dolezal P."/>
            <person name="Malik S.B."/>
            <person name="Logsdon J.M. Jr."/>
            <person name="Henze K."/>
            <person name="Gupta A."/>
            <person name="Wang C.C."/>
            <person name="Dunne R.L."/>
            <person name="Upcroft J.A."/>
            <person name="Upcroft P."/>
            <person name="White O."/>
            <person name="Salzberg S.L."/>
            <person name="Tang P."/>
            <person name="Chiu C.-H."/>
            <person name="Lee Y.-S."/>
            <person name="Embley T.M."/>
            <person name="Coombs G.H."/>
            <person name="Mottram J.C."/>
            <person name="Tachezy J."/>
            <person name="Fraser-Liggett C.M."/>
            <person name="Johnson P.J."/>
        </authorList>
    </citation>
    <scope>NUCLEOTIDE SEQUENCE [LARGE SCALE GENOMIC DNA]</scope>
    <source>
        <strain evidence="2">G3</strain>
    </source>
</reference>
<evidence type="ECO:0000256" key="1">
    <source>
        <dbReference type="SAM" id="MobiDB-lite"/>
    </source>
</evidence>